<evidence type="ECO:0000313" key="2">
    <source>
        <dbReference type="Proteomes" id="UP000510862"/>
    </source>
</evidence>
<reference evidence="1 2" key="1">
    <citation type="submission" date="2020-06" db="EMBL/GenBank/DDBJ databases">
        <title>REHAB project genomes.</title>
        <authorList>
            <person name="Shaw L.P."/>
        </authorList>
    </citation>
    <scope>NUCLEOTIDE SEQUENCE [LARGE SCALE GENOMIC DNA]</scope>
    <source>
        <strain evidence="1 2">RHB42-C09</strain>
    </source>
</reference>
<proteinExistence type="predicted"/>
<dbReference type="EMBL" id="CP058207">
    <property type="protein sequence ID" value="QLP26996.1"/>
    <property type="molecule type" value="Genomic_DNA"/>
</dbReference>
<sequence length="51" mass="6000">MPSKRVICSLDEQELDILEKYKSHYKNKHGVKLSRTAIIKMLISRLSKEIQ</sequence>
<dbReference type="Proteomes" id="UP000510862">
    <property type="component" value="Chromosome"/>
</dbReference>
<accession>A0A7L5X5K7</accession>
<name>A0A7L5X5K7_9ESCH</name>
<organism evidence="1 2">
    <name type="scientific">Escherichia marmotae</name>
    <dbReference type="NCBI Taxonomy" id="1499973"/>
    <lineage>
        <taxon>Bacteria</taxon>
        <taxon>Pseudomonadati</taxon>
        <taxon>Pseudomonadota</taxon>
        <taxon>Gammaproteobacteria</taxon>
        <taxon>Enterobacterales</taxon>
        <taxon>Enterobacteriaceae</taxon>
        <taxon>Escherichia</taxon>
    </lineage>
</organism>
<dbReference type="RefSeq" id="WP_001139484.1">
    <property type="nucleotide sequence ID" value="NZ_CP058207.1"/>
</dbReference>
<gene>
    <name evidence="1" type="ORF">HV018_10105</name>
</gene>
<protein>
    <submittedName>
        <fullName evidence="1">Uncharacterized protein</fullName>
    </submittedName>
</protein>
<dbReference type="AlphaFoldDB" id="A0A7L5X5K7"/>
<evidence type="ECO:0000313" key="1">
    <source>
        <dbReference type="EMBL" id="QLP26996.1"/>
    </source>
</evidence>